<feature type="transmembrane region" description="Helical" evidence="1">
    <location>
        <begin position="190"/>
        <end position="208"/>
    </location>
</feature>
<keyword evidence="1" id="KW-1133">Transmembrane helix</keyword>
<dbReference type="RefSeq" id="WP_073446859.1">
    <property type="nucleotide sequence ID" value="NZ_FRBK01000013.1"/>
</dbReference>
<feature type="transmembrane region" description="Helical" evidence="1">
    <location>
        <begin position="36"/>
        <end position="54"/>
    </location>
</feature>
<evidence type="ECO:0000313" key="3">
    <source>
        <dbReference type="Proteomes" id="UP000184388"/>
    </source>
</evidence>
<dbReference type="EMBL" id="FRBK01000013">
    <property type="protein sequence ID" value="SHM68081.1"/>
    <property type="molecule type" value="Genomic_DNA"/>
</dbReference>
<comment type="caution">
    <text evidence="2">The sequence shown here is derived from an EMBL/GenBank/DDBJ whole genome shotgun (WGS) entry which is preliminary data.</text>
</comment>
<feature type="transmembrane region" description="Helical" evidence="1">
    <location>
        <begin position="61"/>
        <end position="82"/>
    </location>
</feature>
<dbReference type="AlphaFoldDB" id="A0A9X8N1W8"/>
<keyword evidence="1" id="KW-0472">Membrane</keyword>
<gene>
    <name evidence="2" type="ORF">SAMN05216268_11350</name>
</gene>
<keyword evidence="1" id="KW-0812">Transmembrane</keyword>
<proteinExistence type="predicted"/>
<evidence type="ECO:0000256" key="1">
    <source>
        <dbReference type="SAM" id="Phobius"/>
    </source>
</evidence>
<accession>A0A9X8N1W8</accession>
<sequence length="278" mass="28946">MTPGPASRTTRAAVFAAVCVPTTALGHSLMSEGAVPWWGLAAAFAGTFGAAWRLTGRERGALFVVGATVTAQLVLHFLLSLAQTLATGPSGGRWHGIAWVRHLVCGMSGHQGAWHGQRAADLLPRHAGPGMPLTHVSAPPPPHDGTSTAGPLPGMEAMPHDGMAHMGGAALPVGHQLDQMPIAHPGHGHLGMLLAHLLAAAVCGWWLWQGEAAAFRLARALVAVVFAPLVLVLAVLRRTGPRAPSTTPATAFAPPLCCGALLQYTLSRRGPPTRPRWH</sequence>
<organism evidence="2 3">
    <name type="scientific">Streptomyces yunnanensis</name>
    <dbReference type="NCBI Taxonomy" id="156453"/>
    <lineage>
        <taxon>Bacteria</taxon>
        <taxon>Bacillati</taxon>
        <taxon>Actinomycetota</taxon>
        <taxon>Actinomycetes</taxon>
        <taxon>Kitasatosporales</taxon>
        <taxon>Streptomycetaceae</taxon>
        <taxon>Streptomyces</taxon>
    </lineage>
</organism>
<evidence type="ECO:0000313" key="2">
    <source>
        <dbReference type="EMBL" id="SHM68081.1"/>
    </source>
</evidence>
<evidence type="ECO:0008006" key="4">
    <source>
        <dbReference type="Google" id="ProtNLM"/>
    </source>
</evidence>
<feature type="transmembrane region" description="Helical" evidence="1">
    <location>
        <begin position="220"/>
        <end position="237"/>
    </location>
</feature>
<dbReference type="Proteomes" id="UP000184388">
    <property type="component" value="Unassembled WGS sequence"/>
</dbReference>
<protein>
    <recommendedName>
        <fullName evidence="4">Integral-membrane protein</fullName>
    </recommendedName>
</protein>
<reference evidence="3" key="1">
    <citation type="submission" date="2016-11" db="EMBL/GenBank/DDBJ databases">
        <authorList>
            <person name="Jaros S."/>
            <person name="Januszkiewicz K."/>
            <person name="Wedrychowicz H."/>
        </authorList>
    </citation>
    <scope>NUCLEOTIDE SEQUENCE [LARGE SCALE GENOMIC DNA]</scope>
    <source>
        <strain evidence="3">CGMCC 4.3555</strain>
    </source>
</reference>
<name>A0A9X8N1W8_9ACTN</name>